<gene>
    <name evidence="5" type="primary">20196463</name>
    <name evidence="4" type="ORF">HELRODRAFT_138077</name>
</gene>
<evidence type="ECO:0000313" key="4">
    <source>
        <dbReference type="EMBL" id="ESN98599.1"/>
    </source>
</evidence>
<dbReference type="InterPro" id="IPR050230">
    <property type="entry name" value="CALM/Myosin/TropC-like"/>
</dbReference>
<reference evidence="6" key="1">
    <citation type="submission" date="2012-12" db="EMBL/GenBank/DDBJ databases">
        <authorList>
            <person name="Hellsten U."/>
            <person name="Grimwood J."/>
            <person name="Chapman J.A."/>
            <person name="Shapiro H."/>
            <person name="Aerts A."/>
            <person name="Otillar R.P."/>
            <person name="Terry A.Y."/>
            <person name="Boore J.L."/>
            <person name="Simakov O."/>
            <person name="Marletaz F."/>
            <person name="Cho S.-J."/>
            <person name="Edsinger-Gonzales E."/>
            <person name="Havlak P."/>
            <person name="Kuo D.-H."/>
            <person name="Larsson T."/>
            <person name="Lv J."/>
            <person name="Arendt D."/>
            <person name="Savage R."/>
            <person name="Osoegawa K."/>
            <person name="de Jong P."/>
            <person name="Lindberg D.R."/>
            <person name="Seaver E.C."/>
            <person name="Weisblat D.A."/>
            <person name="Putnam N.H."/>
            <person name="Grigoriev I.V."/>
            <person name="Rokhsar D.S."/>
        </authorList>
    </citation>
    <scope>NUCLEOTIDE SEQUENCE</scope>
</reference>
<dbReference type="PANTHER" id="PTHR23048">
    <property type="entry name" value="MYOSIN LIGHT CHAIN 1, 3"/>
    <property type="match status" value="1"/>
</dbReference>
<dbReference type="GO" id="GO:0005509">
    <property type="term" value="F:calcium ion binding"/>
    <property type="evidence" value="ECO:0007669"/>
    <property type="project" value="InterPro"/>
</dbReference>
<dbReference type="KEGG" id="hro:HELRODRAFT_138077"/>
<dbReference type="Pfam" id="PF13499">
    <property type="entry name" value="EF-hand_7"/>
    <property type="match status" value="1"/>
</dbReference>
<keyword evidence="6" id="KW-1185">Reference proteome</keyword>
<dbReference type="OMA" id="FMEFMQM"/>
<dbReference type="FunFam" id="1.10.238.10:FF:000178">
    <property type="entry name" value="Calmodulin-2 A"/>
    <property type="match status" value="1"/>
</dbReference>
<feature type="domain" description="EF-hand" evidence="3">
    <location>
        <begin position="33"/>
        <end position="67"/>
    </location>
</feature>
<feature type="domain" description="EF-hand" evidence="3">
    <location>
        <begin position="1"/>
        <end position="32"/>
    </location>
</feature>
<dbReference type="PROSITE" id="PS50222">
    <property type="entry name" value="EF_HAND_2"/>
    <property type="match status" value="2"/>
</dbReference>
<dbReference type="CTD" id="20196463"/>
<reference evidence="4 6" key="2">
    <citation type="journal article" date="2013" name="Nature">
        <title>Insights into bilaterian evolution from three spiralian genomes.</title>
        <authorList>
            <person name="Simakov O."/>
            <person name="Marletaz F."/>
            <person name="Cho S.J."/>
            <person name="Edsinger-Gonzales E."/>
            <person name="Havlak P."/>
            <person name="Hellsten U."/>
            <person name="Kuo D.H."/>
            <person name="Larsson T."/>
            <person name="Lv J."/>
            <person name="Arendt D."/>
            <person name="Savage R."/>
            <person name="Osoegawa K."/>
            <person name="de Jong P."/>
            <person name="Grimwood J."/>
            <person name="Chapman J.A."/>
            <person name="Shapiro H."/>
            <person name="Aerts A."/>
            <person name="Otillar R.P."/>
            <person name="Terry A.Y."/>
            <person name="Boore J.L."/>
            <person name="Grigoriev I.V."/>
            <person name="Lindberg D.R."/>
            <person name="Seaver E.C."/>
            <person name="Weisblat D.A."/>
            <person name="Putnam N.H."/>
            <person name="Rokhsar D.S."/>
        </authorList>
    </citation>
    <scope>NUCLEOTIDE SEQUENCE</scope>
</reference>
<organism evidence="5 6">
    <name type="scientific">Helobdella robusta</name>
    <name type="common">Californian leech</name>
    <dbReference type="NCBI Taxonomy" id="6412"/>
    <lineage>
        <taxon>Eukaryota</taxon>
        <taxon>Metazoa</taxon>
        <taxon>Spiralia</taxon>
        <taxon>Lophotrochozoa</taxon>
        <taxon>Annelida</taxon>
        <taxon>Clitellata</taxon>
        <taxon>Hirudinea</taxon>
        <taxon>Rhynchobdellida</taxon>
        <taxon>Glossiphoniidae</taxon>
        <taxon>Helobdella</taxon>
    </lineage>
</organism>
<dbReference type="InterPro" id="IPR011992">
    <property type="entry name" value="EF-hand-dom_pair"/>
</dbReference>
<keyword evidence="1" id="KW-0677">Repeat</keyword>
<name>T1EIR3_HELRO</name>
<dbReference type="EMBL" id="KB097143">
    <property type="protein sequence ID" value="ESN98599.1"/>
    <property type="molecule type" value="Genomic_DNA"/>
</dbReference>
<evidence type="ECO:0000256" key="1">
    <source>
        <dbReference type="ARBA" id="ARBA00022737"/>
    </source>
</evidence>
<dbReference type="EnsemblMetazoa" id="HelroT138077">
    <property type="protein sequence ID" value="HelroP138077"/>
    <property type="gene ID" value="HelroG138077"/>
</dbReference>
<dbReference type="PANTHER" id="PTHR23048:SF0">
    <property type="entry name" value="CALMODULIN LIKE 3"/>
    <property type="match status" value="1"/>
</dbReference>
<dbReference type="Gene3D" id="1.10.238.10">
    <property type="entry name" value="EF-hand"/>
    <property type="match status" value="1"/>
</dbReference>
<dbReference type="GO" id="GO:0043226">
    <property type="term" value="C:organelle"/>
    <property type="evidence" value="ECO:0007669"/>
    <property type="project" value="UniProtKB-ARBA"/>
</dbReference>
<dbReference type="CDD" id="cd00051">
    <property type="entry name" value="EFh"/>
    <property type="match status" value="1"/>
</dbReference>
<dbReference type="InterPro" id="IPR002048">
    <property type="entry name" value="EF_hand_dom"/>
</dbReference>
<dbReference type="eggNOG" id="KOG0027">
    <property type="taxonomic scope" value="Eukaryota"/>
</dbReference>
<evidence type="ECO:0000259" key="3">
    <source>
        <dbReference type="PROSITE" id="PS50222"/>
    </source>
</evidence>
<dbReference type="InParanoid" id="T1EIR3"/>
<evidence type="ECO:0000313" key="6">
    <source>
        <dbReference type="Proteomes" id="UP000015101"/>
    </source>
</evidence>
<reference evidence="5" key="3">
    <citation type="submission" date="2015-06" db="UniProtKB">
        <authorList>
            <consortium name="EnsemblMetazoa"/>
        </authorList>
    </citation>
    <scope>IDENTIFICATION</scope>
</reference>
<dbReference type="STRING" id="6412.T1EIR3"/>
<proteinExistence type="predicted"/>
<dbReference type="PROSITE" id="PS00018">
    <property type="entry name" value="EF_HAND_1"/>
    <property type="match status" value="2"/>
</dbReference>
<evidence type="ECO:0000313" key="5">
    <source>
        <dbReference type="EnsemblMetazoa" id="HelroP138077"/>
    </source>
</evidence>
<evidence type="ECO:0000256" key="2">
    <source>
        <dbReference type="ARBA" id="ARBA00022837"/>
    </source>
</evidence>
<dbReference type="EMBL" id="AMQM01001008">
    <property type="status" value="NOT_ANNOTATED_CDS"/>
    <property type="molecule type" value="Genomic_DNA"/>
</dbReference>
<accession>T1EIR3</accession>
<dbReference type="Proteomes" id="UP000015101">
    <property type="component" value="Unassembled WGS sequence"/>
</dbReference>
<dbReference type="HOGENOM" id="CLU_061288_22_5_1"/>
<dbReference type="AlphaFoldDB" id="T1EIR3"/>
<dbReference type="RefSeq" id="XP_009022608.1">
    <property type="nucleotide sequence ID" value="XM_009024360.1"/>
</dbReference>
<dbReference type="GeneID" id="20196463"/>
<dbReference type="OrthoDB" id="26525at2759"/>
<keyword evidence="2" id="KW-0106">Calcium</keyword>
<dbReference type="SMART" id="SM00054">
    <property type="entry name" value="EFh"/>
    <property type="match status" value="2"/>
</dbReference>
<dbReference type="InterPro" id="IPR018247">
    <property type="entry name" value="EF_Hand_1_Ca_BS"/>
</dbReference>
<protein>
    <recommendedName>
        <fullName evidence="3">EF-hand domain-containing protein</fullName>
    </recommendedName>
</protein>
<dbReference type="SUPFAM" id="SSF47473">
    <property type="entry name" value="EF-hand"/>
    <property type="match status" value="1"/>
</dbReference>
<sequence length="67" mass="7799">EYRAAFDLFDEDGNNAISKEELGNVMRKLGMNPTDEELRDMIREHDTDGDGQIEFEEFCVLLAQRME</sequence>